<dbReference type="GO" id="GO:0004143">
    <property type="term" value="F:ATP-dependent diacylglycerol kinase activity"/>
    <property type="evidence" value="ECO:0007669"/>
    <property type="project" value="TreeGrafter"/>
</dbReference>
<dbReference type="InterPro" id="IPR016064">
    <property type="entry name" value="NAD/diacylglycerol_kinase_sf"/>
</dbReference>
<dbReference type="InterPro" id="IPR001206">
    <property type="entry name" value="Diacylglycerol_kinase_cat_dom"/>
</dbReference>
<proteinExistence type="inferred from homology"/>
<dbReference type="GO" id="GO:0008654">
    <property type="term" value="P:phospholipid biosynthetic process"/>
    <property type="evidence" value="ECO:0007669"/>
    <property type="project" value="UniProtKB-KW"/>
</dbReference>
<evidence type="ECO:0000256" key="8">
    <source>
        <dbReference type="ARBA" id="ARBA00023264"/>
    </source>
</evidence>
<dbReference type="AlphaFoldDB" id="A0A1C5A0J6"/>
<dbReference type="InterPro" id="IPR050187">
    <property type="entry name" value="Lipid_Phosphate_FormReg"/>
</dbReference>
<gene>
    <name evidence="10" type="ORF">GA0070564_10798</name>
</gene>
<dbReference type="PANTHER" id="PTHR12358:SF106">
    <property type="entry name" value="LIPID KINASE YEGS"/>
    <property type="match status" value="1"/>
</dbReference>
<evidence type="ECO:0000259" key="9">
    <source>
        <dbReference type="PROSITE" id="PS50146"/>
    </source>
</evidence>
<evidence type="ECO:0000256" key="3">
    <source>
        <dbReference type="ARBA" id="ARBA00022679"/>
    </source>
</evidence>
<dbReference type="GO" id="GO:0005524">
    <property type="term" value="F:ATP binding"/>
    <property type="evidence" value="ECO:0007669"/>
    <property type="project" value="UniProtKB-KW"/>
</dbReference>
<dbReference type="Proteomes" id="UP000199504">
    <property type="component" value="Unassembled WGS sequence"/>
</dbReference>
<evidence type="ECO:0000256" key="1">
    <source>
        <dbReference type="ARBA" id="ARBA00001946"/>
    </source>
</evidence>
<dbReference type="Gene3D" id="2.60.200.40">
    <property type="match status" value="1"/>
</dbReference>
<dbReference type="Gene3D" id="3.40.50.10330">
    <property type="entry name" value="Probable inorganic polyphosphate/atp-NAD kinase, domain 1"/>
    <property type="match status" value="1"/>
</dbReference>
<dbReference type="GO" id="GO:0005886">
    <property type="term" value="C:plasma membrane"/>
    <property type="evidence" value="ECO:0007669"/>
    <property type="project" value="TreeGrafter"/>
</dbReference>
<dbReference type="Pfam" id="PF19279">
    <property type="entry name" value="YegS_C"/>
    <property type="match status" value="1"/>
</dbReference>
<organism evidence="10 11">
    <name type="scientific">Micromonospora mirobrigensis</name>
    <dbReference type="NCBI Taxonomy" id="262898"/>
    <lineage>
        <taxon>Bacteria</taxon>
        <taxon>Bacillati</taxon>
        <taxon>Actinomycetota</taxon>
        <taxon>Actinomycetes</taxon>
        <taxon>Micromonosporales</taxon>
        <taxon>Micromonosporaceae</taxon>
        <taxon>Micromonospora</taxon>
    </lineage>
</organism>
<dbReference type="PROSITE" id="PS50146">
    <property type="entry name" value="DAGK"/>
    <property type="match status" value="1"/>
</dbReference>
<keyword evidence="6" id="KW-0067">ATP-binding</keyword>
<evidence type="ECO:0000313" key="11">
    <source>
        <dbReference type="Proteomes" id="UP000199504"/>
    </source>
</evidence>
<keyword evidence="7" id="KW-0443">Lipid metabolism</keyword>
<keyword evidence="3" id="KW-0808">Transferase</keyword>
<sequence length="317" mass="33471">MPTRDRPFARGLVVANPAAGRVTDDLVEEVLARCRKHLDSVSLHRTTEVGDAARVVAAAARTAGAERPDVVVSVGGDGTVREVVTGLVGAATPAGPALLVVPAGTGNSNYLAQWGAEPWPDAVDAALRGEDSRVRHLDLARIRERDQLVLLGAATGTVAEALQIARTVRVAGPARYQEAFTRACRDGVPYPGRVSVDGRVVHEGGTILVNVGGGRYRGGTYQLLPHSVLDDGQLDVCVIGDGVDPLRVPELILAGDHVREPGVVYARGRTITVERTDGTPIWFEHDGELLDRDRTAYTLDVVPGALAVACRFPTPAG</sequence>
<keyword evidence="5 10" id="KW-0418">Kinase</keyword>
<evidence type="ECO:0000313" key="10">
    <source>
        <dbReference type="EMBL" id="SCF38544.1"/>
    </source>
</evidence>
<evidence type="ECO:0000256" key="4">
    <source>
        <dbReference type="ARBA" id="ARBA00022741"/>
    </source>
</evidence>
<keyword evidence="4" id="KW-0547">Nucleotide-binding</keyword>
<dbReference type="OrthoDB" id="142078at2"/>
<dbReference type="EMBL" id="FMCX01000007">
    <property type="protein sequence ID" value="SCF38544.1"/>
    <property type="molecule type" value="Genomic_DNA"/>
</dbReference>
<evidence type="ECO:0000256" key="7">
    <source>
        <dbReference type="ARBA" id="ARBA00023209"/>
    </source>
</evidence>
<dbReference type="SMART" id="SM00046">
    <property type="entry name" value="DAGKc"/>
    <property type="match status" value="1"/>
</dbReference>
<evidence type="ECO:0000256" key="6">
    <source>
        <dbReference type="ARBA" id="ARBA00022840"/>
    </source>
</evidence>
<keyword evidence="7" id="KW-0444">Lipid biosynthesis</keyword>
<dbReference type="InterPro" id="IPR045540">
    <property type="entry name" value="YegS/DAGK_C"/>
</dbReference>
<evidence type="ECO:0000256" key="2">
    <source>
        <dbReference type="ARBA" id="ARBA00005983"/>
    </source>
</evidence>
<name>A0A1C5A0J6_9ACTN</name>
<dbReference type="STRING" id="262898.GA0070564_10798"/>
<keyword evidence="8" id="KW-1208">Phospholipid metabolism</keyword>
<dbReference type="InterPro" id="IPR017438">
    <property type="entry name" value="ATP-NAD_kinase_N"/>
</dbReference>
<comment type="similarity">
    <text evidence="2">Belongs to the diacylglycerol/lipid kinase family.</text>
</comment>
<dbReference type="PANTHER" id="PTHR12358">
    <property type="entry name" value="SPHINGOSINE KINASE"/>
    <property type="match status" value="1"/>
</dbReference>
<comment type="cofactor">
    <cofactor evidence="1">
        <name>Mg(2+)</name>
        <dbReference type="ChEBI" id="CHEBI:18420"/>
    </cofactor>
</comment>
<reference evidence="11" key="1">
    <citation type="submission" date="2016-06" db="EMBL/GenBank/DDBJ databases">
        <authorList>
            <person name="Varghese N."/>
            <person name="Submissions Spin"/>
        </authorList>
    </citation>
    <scope>NUCLEOTIDE SEQUENCE [LARGE SCALE GENOMIC DNA]</scope>
    <source>
        <strain evidence="11">DSM 44830</strain>
    </source>
</reference>
<accession>A0A1C5A0J6</accession>
<keyword evidence="7" id="KW-0594">Phospholipid biosynthesis</keyword>
<evidence type="ECO:0000256" key="5">
    <source>
        <dbReference type="ARBA" id="ARBA00022777"/>
    </source>
</evidence>
<dbReference type="SUPFAM" id="SSF111331">
    <property type="entry name" value="NAD kinase/diacylglycerol kinase-like"/>
    <property type="match status" value="1"/>
</dbReference>
<dbReference type="Pfam" id="PF00781">
    <property type="entry name" value="DAGK_cat"/>
    <property type="match status" value="1"/>
</dbReference>
<feature type="domain" description="DAGKc" evidence="9">
    <location>
        <begin position="6"/>
        <end position="146"/>
    </location>
</feature>
<keyword evidence="11" id="KW-1185">Reference proteome</keyword>
<dbReference type="RefSeq" id="WP_091612020.1">
    <property type="nucleotide sequence ID" value="NZ_FMCX01000007.1"/>
</dbReference>
<protein>
    <submittedName>
        <fullName evidence="10">Diacylglycerol kinase (ATP)</fullName>
    </submittedName>
</protein>